<feature type="non-terminal residue" evidence="3">
    <location>
        <position position="351"/>
    </location>
</feature>
<protein>
    <submittedName>
        <fullName evidence="3">Uncharacterized protein</fullName>
    </submittedName>
</protein>
<keyword evidence="4" id="KW-1185">Reference proteome</keyword>
<proteinExistence type="predicted"/>
<accession>A0A9N7RM08</accession>
<reference evidence="3" key="1">
    <citation type="submission" date="2019-12" db="EMBL/GenBank/DDBJ databases">
        <authorList>
            <person name="Scholes J."/>
        </authorList>
    </citation>
    <scope>NUCLEOTIDE SEQUENCE</scope>
</reference>
<comment type="caution">
    <text evidence="3">The sequence shown here is derived from an EMBL/GenBank/DDBJ whole genome shotgun (WGS) entry which is preliminary data.</text>
</comment>
<feature type="transmembrane region" description="Helical" evidence="2">
    <location>
        <begin position="281"/>
        <end position="300"/>
    </location>
</feature>
<evidence type="ECO:0000313" key="3">
    <source>
        <dbReference type="EMBL" id="CAA0835000.1"/>
    </source>
</evidence>
<dbReference type="EMBL" id="CACSLK010028053">
    <property type="protein sequence ID" value="CAA0835000.1"/>
    <property type="molecule type" value="Genomic_DNA"/>
</dbReference>
<name>A0A9N7RM08_STRHE</name>
<evidence type="ECO:0000256" key="2">
    <source>
        <dbReference type="SAM" id="Phobius"/>
    </source>
</evidence>
<gene>
    <name evidence="3" type="ORF">SHERM_02805</name>
</gene>
<dbReference type="Proteomes" id="UP001153555">
    <property type="component" value="Unassembled WGS sequence"/>
</dbReference>
<organism evidence="3 4">
    <name type="scientific">Striga hermonthica</name>
    <name type="common">Purple witchweed</name>
    <name type="synonym">Buchnera hermonthica</name>
    <dbReference type="NCBI Taxonomy" id="68872"/>
    <lineage>
        <taxon>Eukaryota</taxon>
        <taxon>Viridiplantae</taxon>
        <taxon>Streptophyta</taxon>
        <taxon>Embryophyta</taxon>
        <taxon>Tracheophyta</taxon>
        <taxon>Spermatophyta</taxon>
        <taxon>Magnoliopsida</taxon>
        <taxon>eudicotyledons</taxon>
        <taxon>Gunneridae</taxon>
        <taxon>Pentapetalae</taxon>
        <taxon>asterids</taxon>
        <taxon>lamiids</taxon>
        <taxon>Lamiales</taxon>
        <taxon>Orobanchaceae</taxon>
        <taxon>Buchnereae</taxon>
        <taxon>Striga</taxon>
    </lineage>
</organism>
<dbReference type="AlphaFoldDB" id="A0A9N7RM08"/>
<feature type="transmembrane region" description="Helical" evidence="2">
    <location>
        <begin position="307"/>
        <end position="324"/>
    </location>
</feature>
<sequence>WSALGALRTREQNSIGARRKHTRAASFFSRPANSFSRLVTSFSLASLYMQKFSPKGFASRNHVRAQRAHTRMRNHFGAQPLRPCNPRVPFRPRILHISNFQLQVVRLPKRLPLATKLISLANDHSRPANPTNPPSSPSTPAATRHRAPPPAATFSGQPPPIMTYHISTRSSRRRRQHNRSSNKNSGEKASDFSAKARRSTNHFNLHIQIAGDSLGPTKIRRHPRTPLAGAHLFRPPLPESGELFRRPFFPANEHPPSFRLVFFSFSCHIPSTPIVEDSFRMFVNFGSFNLSLRAICYFVCLRTSKELLFVMFLCIFSCVLCALVESFFRFVLVSSGPFYRILCVFAFAMCF</sequence>
<feature type="region of interest" description="Disordered" evidence="1">
    <location>
        <begin position="122"/>
        <end position="194"/>
    </location>
</feature>
<evidence type="ECO:0000313" key="4">
    <source>
        <dbReference type="Proteomes" id="UP001153555"/>
    </source>
</evidence>
<keyword evidence="2" id="KW-1133">Transmembrane helix</keyword>
<feature type="compositionally biased region" description="Basic residues" evidence="1">
    <location>
        <begin position="170"/>
        <end position="180"/>
    </location>
</feature>
<feature type="non-terminal residue" evidence="3">
    <location>
        <position position="1"/>
    </location>
</feature>
<keyword evidence="2" id="KW-0812">Transmembrane</keyword>
<evidence type="ECO:0000256" key="1">
    <source>
        <dbReference type="SAM" id="MobiDB-lite"/>
    </source>
</evidence>
<keyword evidence="2" id="KW-0472">Membrane</keyword>